<proteinExistence type="predicted"/>
<dbReference type="AlphaFoldDB" id="D1AC84"/>
<dbReference type="PROSITE" id="PS51257">
    <property type="entry name" value="PROKAR_LIPOPROTEIN"/>
    <property type="match status" value="1"/>
</dbReference>
<evidence type="ECO:0000256" key="1">
    <source>
        <dbReference type="SAM" id="MobiDB-lite"/>
    </source>
</evidence>
<dbReference type="EMBL" id="CP001738">
    <property type="protein sequence ID" value="ACY97350.1"/>
    <property type="molecule type" value="Genomic_DNA"/>
</dbReference>
<name>D1AC84_THECD</name>
<protein>
    <submittedName>
        <fullName evidence="2">Uncharacterized protein</fullName>
    </submittedName>
</protein>
<accession>D1AC84</accession>
<evidence type="ECO:0000313" key="3">
    <source>
        <dbReference type="Proteomes" id="UP000001918"/>
    </source>
</evidence>
<dbReference type="HOGENOM" id="CLU_1266384_0_0_11"/>
<evidence type="ECO:0000313" key="2">
    <source>
        <dbReference type="EMBL" id="ACY97350.1"/>
    </source>
</evidence>
<feature type="compositionally biased region" description="Basic and acidic residues" evidence="1">
    <location>
        <begin position="171"/>
        <end position="181"/>
    </location>
</feature>
<reference evidence="2 3" key="1">
    <citation type="journal article" date="2011" name="Stand. Genomic Sci.">
        <title>Complete genome sequence of Thermomonospora curvata type strain (B9).</title>
        <authorList>
            <person name="Chertkov O."/>
            <person name="Sikorski J."/>
            <person name="Nolan M."/>
            <person name="Lapidus A."/>
            <person name="Lucas S."/>
            <person name="Del Rio T.G."/>
            <person name="Tice H."/>
            <person name="Cheng J.F."/>
            <person name="Goodwin L."/>
            <person name="Pitluck S."/>
            <person name="Liolios K."/>
            <person name="Ivanova N."/>
            <person name="Mavromatis K."/>
            <person name="Mikhailova N."/>
            <person name="Ovchinnikova G."/>
            <person name="Pati A."/>
            <person name="Chen A."/>
            <person name="Palaniappan K."/>
            <person name="Djao O.D."/>
            <person name="Land M."/>
            <person name="Hauser L."/>
            <person name="Chang Y.J."/>
            <person name="Jeffries C.D."/>
            <person name="Brettin T."/>
            <person name="Han C."/>
            <person name="Detter J.C."/>
            <person name="Rohde M."/>
            <person name="Goker M."/>
            <person name="Woyke T."/>
            <person name="Bristow J."/>
            <person name="Eisen J.A."/>
            <person name="Markowitz V."/>
            <person name="Hugenholtz P."/>
            <person name="Klenk H.P."/>
            <person name="Kyrpides N.C."/>
        </authorList>
    </citation>
    <scope>NUCLEOTIDE SEQUENCE [LARGE SCALE GENOMIC DNA]</scope>
    <source>
        <strain evidence="3">ATCC 19995 / DSM 43183 / JCM 3096 / KCTC 9072 / NBRC 15933 / NCIMB 10081 / Henssen B9</strain>
    </source>
</reference>
<dbReference type="KEGG" id="tcu:Tcur_1776"/>
<feature type="region of interest" description="Disordered" evidence="1">
    <location>
        <begin position="151"/>
        <end position="191"/>
    </location>
</feature>
<organism evidence="2 3">
    <name type="scientific">Thermomonospora curvata (strain ATCC 19995 / DSM 43183 / JCM 3096 / KCTC 9072 / NBRC 15933 / NCIMB 10081 / Henssen B9)</name>
    <dbReference type="NCBI Taxonomy" id="471852"/>
    <lineage>
        <taxon>Bacteria</taxon>
        <taxon>Bacillati</taxon>
        <taxon>Actinomycetota</taxon>
        <taxon>Actinomycetes</taxon>
        <taxon>Streptosporangiales</taxon>
        <taxon>Thermomonosporaceae</taxon>
        <taxon>Thermomonospora</taxon>
    </lineage>
</organism>
<gene>
    <name evidence="2" type="ordered locus">Tcur_1776</name>
</gene>
<keyword evidence="3" id="KW-1185">Reference proteome</keyword>
<feature type="region of interest" description="Disordered" evidence="1">
    <location>
        <begin position="43"/>
        <end position="78"/>
    </location>
</feature>
<dbReference type="Proteomes" id="UP000001918">
    <property type="component" value="Chromosome"/>
</dbReference>
<dbReference type="RefSeq" id="WP_012852134.1">
    <property type="nucleotide sequence ID" value="NC_013510.1"/>
</dbReference>
<sequence length="218" mass="22819">MYPPSRPRPTPDPKKVTGLGCLGCLGMLVLLVACGAVLNAVDPQPSPTSTDRAAATPAATASAATPTVTPAATPVPAPSADRAARLMCAYTVRAGALRRAGWTGKAETALDKAMDAASLSRHPEVAVLAGRTDGTFARRAGVWCRVNLPDVTASPVPERPTPAKTTRRPAPRPENRPENRPALRTVRPGAFCSPPGATGIYNGRIYTCKGPGQPRWRR</sequence>